<protein>
    <submittedName>
        <fullName evidence="7">Uncharacterized protein LOC101857047</fullName>
    </submittedName>
</protein>
<sequence length="168" mass="19019">MFRFALLVVCILGLVHAYSRGRNVYYRTCYGGKYVNSLVSVENSRYADRLLGIKCGGNEAYRDCAWSSAGYGWGFSLHFLCPGNRVLFGMQTTIDSAKKRSYTFYCCDIKDKTPQNCNITPWINGCDEDLNWELPKGRVITGLHSLIVNEGGNSTTGDRRWRLQICDI</sequence>
<dbReference type="RefSeq" id="XP_005105243.2">
    <property type="nucleotide sequence ID" value="XM_005105186.2"/>
</dbReference>
<comment type="subcellular location">
    <subcellularLocation>
        <location evidence="1">Secreted</location>
    </subcellularLocation>
</comment>
<evidence type="ECO:0000256" key="4">
    <source>
        <dbReference type="ARBA" id="ARBA00023157"/>
    </source>
</evidence>
<evidence type="ECO:0000256" key="3">
    <source>
        <dbReference type="ARBA" id="ARBA00022525"/>
    </source>
</evidence>
<evidence type="ECO:0000313" key="7">
    <source>
        <dbReference type="RefSeq" id="XP_005105243.2"/>
    </source>
</evidence>
<dbReference type="PANTHER" id="PTHR15040:SF1">
    <property type="entry name" value="DERMATOPONTIN-LIKE ISOFORM X1"/>
    <property type="match status" value="1"/>
</dbReference>
<evidence type="ECO:0000256" key="5">
    <source>
        <dbReference type="SAM" id="SignalP"/>
    </source>
</evidence>
<evidence type="ECO:0000256" key="1">
    <source>
        <dbReference type="ARBA" id="ARBA00004613"/>
    </source>
</evidence>
<accession>A0ABM0JZK9</accession>
<reference evidence="7" key="1">
    <citation type="submission" date="2025-08" db="UniProtKB">
        <authorList>
            <consortium name="RefSeq"/>
        </authorList>
    </citation>
    <scope>IDENTIFICATION</scope>
</reference>
<dbReference type="Proteomes" id="UP000694888">
    <property type="component" value="Unplaced"/>
</dbReference>
<keyword evidence="4" id="KW-1015">Disulfide bond</keyword>
<keyword evidence="5" id="KW-0732">Signal</keyword>
<proteinExistence type="inferred from homology"/>
<dbReference type="InterPro" id="IPR026645">
    <property type="entry name" value="Dermatopontin"/>
</dbReference>
<evidence type="ECO:0000256" key="2">
    <source>
        <dbReference type="ARBA" id="ARBA00008712"/>
    </source>
</evidence>
<name>A0ABM0JZK9_APLCA</name>
<dbReference type="GeneID" id="101857047"/>
<organism evidence="6 7">
    <name type="scientific">Aplysia californica</name>
    <name type="common">California sea hare</name>
    <dbReference type="NCBI Taxonomy" id="6500"/>
    <lineage>
        <taxon>Eukaryota</taxon>
        <taxon>Metazoa</taxon>
        <taxon>Spiralia</taxon>
        <taxon>Lophotrochozoa</taxon>
        <taxon>Mollusca</taxon>
        <taxon>Gastropoda</taxon>
        <taxon>Heterobranchia</taxon>
        <taxon>Euthyneura</taxon>
        <taxon>Tectipleura</taxon>
        <taxon>Aplysiida</taxon>
        <taxon>Aplysioidea</taxon>
        <taxon>Aplysiidae</taxon>
        <taxon>Aplysia</taxon>
    </lineage>
</organism>
<gene>
    <name evidence="7" type="primary">LOC101857047</name>
</gene>
<evidence type="ECO:0000313" key="6">
    <source>
        <dbReference type="Proteomes" id="UP000694888"/>
    </source>
</evidence>
<feature type="chain" id="PRO_5046531038" evidence="5">
    <location>
        <begin position="18"/>
        <end position="168"/>
    </location>
</feature>
<dbReference type="PANTHER" id="PTHR15040">
    <property type="entry name" value="DERMATOPONTIN-RELATED"/>
    <property type="match status" value="1"/>
</dbReference>
<feature type="signal peptide" evidence="5">
    <location>
        <begin position="1"/>
        <end position="17"/>
    </location>
</feature>
<keyword evidence="3" id="KW-0964">Secreted</keyword>
<dbReference type="Pfam" id="PF14704">
    <property type="entry name" value="DERM"/>
    <property type="match status" value="1"/>
</dbReference>
<comment type="similarity">
    <text evidence="2">Belongs to the dermatopontin family.</text>
</comment>
<keyword evidence="6" id="KW-1185">Reference proteome</keyword>